<accession>A0ABQ5KZX1</accession>
<dbReference type="InterPro" id="IPR050593">
    <property type="entry name" value="LovG"/>
</dbReference>
<keyword evidence="4" id="KW-1185">Reference proteome</keyword>
<evidence type="ECO:0000313" key="4">
    <source>
        <dbReference type="Proteomes" id="UP001057375"/>
    </source>
</evidence>
<dbReference type="Proteomes" id="UP001057375">
    <property type="component" value="Unassembled WGS sequence"/>
</dbReference>
<evidence type="ECO:0000256" key="1">
    <source>
        <dbReference type="ARBA" id="ARBA00022801"/>
    </source>
</evidence>
<dbReference type="Pfam" id="PF03959">
    <property type="entry name" value="FSH1"/>
    <property type="match status" value="2"/>
</dbReference>
<proteinExistence type="predicted"/>
<comment type="caution">
    <text evidence="3">The sequence shown here is derived from an EMBL/GenBank/DDBJ whole genome shotgun (WGS) entry which is preliminary data.</text>
</comment>
<dbReference type="PANTHER" id="PTHR48070:SF6">
    <property type="entry name" value="ESTERASE OVCA2"/>
    <property type="match status" value="1"/>
</dbReference>
<organism evidence="3 4">
    <name type="scientific">Aduncisulcus paluster</name>
    <dbReference type="NCBI Taxonomy" id="2918883"/>
    <lineage>
        <taxon>Eukaryota</taxon>
        <taxon>Metamonada</taxon>
        <taxon>Carpediemonas-like organisms</taxon>
        <taxon>Aduncisulcus</taxon>
    </lineage>
</organism>
<evidence type="ECO:0000313" key="3">
    <source>
        <dbReference type="EMBL" id="GKT37029.1"/>
    </source>
</evidence>
<feature type="domain" description="Serine hydrolase" evidence="2">
    <location>
        <begin position="232"/>
        <end position="283"/>
    </location>
</feature>
<dbReference type="InterPro" id="IPR029058">
    <property type="entry name" value="AB_hydrolase_fold"/>
</dbReference>
<name>A0ABQ5KZX1_9EUKA</name>
<dbReference type="PANTHER" id="PTHR48070">
    <property type="entry name" value="ESTERASE OVCA2"/>
    <property type="match status" value="1"/>
</dbReference>
<evidence type="ECO:0000259" key="2">
    <source>
        <dbReference type="Pfam" id="PF03959"/>
    </source>
</evidence>
<dbReference type="InterPro" id="IPR005645">
    <property type="entry name" value="FSH-like_dom"/>
</dbReference>
<sequence length="299" mass="34233">MPASTTSNVVLCLHGYLQNANLFRVKSGAFKKILKKRKLICHFENAPFIVWLDCEKRSHICIDDEFDSPFPDWKQVWISKYKAIFPLLSSLTASDRELIATSSEQPLRGWWTRNDVFHTGLCASVEYCFHLLQNIDFHMCVGFSQGTTVLLLLQRIFQESYPILSFSPYFPSLEYLKRDGCAREISRTDLLGLETDISHKIATYDPKSIVCEGKESCFPPSPFFLTPKSSISPILSNCLVIVGSDDKVINPDDCASYVKEIIGNEVIWHKMGHFIPTTKEMKEIYLSHIDKIRSEYFHG</sequence>
<dbReference type="SUPFAM" id="SSF53474">
    <property type="entry name" value="alpha/beta-Hydrolases"/>
    <property type="match status" value="1"/>
</dbReference>
<feature type="domain" description="Serine hydrolase" evidence="2">
    <location>
        <begin position="7"/>
        <end position="159"/>
    </location>
</feature>
<protein>
    <recommendedName>
        <fullName evidence="2">Serine hydrolase domain-containing protein</fullName>
    </recommendedName>
</protein>
<reference evidence="3" key="1">
    <citation type="submission" date="2022-03" db="EMBL/GenBank/DDBJ databases">
        <title>Draft genome sequence of Aduncisulcus paluster, a free-living microaerophilic Fornicata.</title>
        <authorList>
            <person name="Yuyama I."/>
            <person name="Kume K."/>
            <person name="Tamura T."/>
            <person name="Inagaki Y."/>
            <person name="Hashimoto T."/>
        </authorList>
    </citation>
    <scope>NUCLEOTIDE SEQUENCE</scope>
    <source>
        <strain evidence="3">NY0171</strain>
    </source>
</reference>
<keyword evidence="1" id="KW-0378">Hydrolase</keyword>
<dbReference type="Gene3D" id="3.40.50.1820">
    <property type="entry name" value="alpha/beta hydrolase"/>
    <property type="match status" value="1"/>
</dbReference>
<dbReference type="EMBL" id="BQXS01011368">
    <property type="protein sequence ID" value="GKT37029.1"/>
    <property type="molecule type" value="Genomic_DNA"/>
</dbReference>
<gene>
    <name evidence="3" type="ORF">ADUPG1_009891</name>
</gene>